<dbReference type="InterPro" id="IPR045087">
    <property type="entry name" value="Cu-oxidase_fam"/>
</dbReference>
<dbReference type="CDD" id="cd13884">
    <property type="entry name" value="CuRO_2_tcLCC_insect_like"/>
    <property type="match status" value="1"/>
</dbReference>
<dbReference type="Pfam" id="PF07732">
    <property type="entry name" value="Cu-oxidase_3"/>
    <property type="match status" value="1"/>
</dbReference>
<feature type="domain" description="Plastocyanin-like" evidence="7">
    <location>
        <begin position="89"/>
        <end position="203"/>
    </location>
</feature>
<feature type="chain" id="PRO_5031025648" description="Plastocyanin-like domain-containing protein" evidence="5">
    <location>
        <begin position="18"/>
        <end position="331"/>
    </location>
</feature>
<feature type="domain" description="Plastocyanin-like" evidence="6">
    <location>
        <begin position="220"/>
        <end position="328"/>
    </location>
</feature>
<dbReference type="Pfam" id="PF00394">
    <property type="entry name" value="Cu-oxidase"/>
    <property type="match status" value="1"/>
</dbReference>
<evidence type="ECO:0000256" key="3">
    <source>
        <dbReference type="ARBA" id="ARBA00023002"/>
    </source>
</evidence>
<dbReference type="Gene3D" id="2.60.40.420">
    <property type="entry name" value="Cupredoxins - blue copper proteins"/>
    <property type="match status" value="2"/>
</dbReference>
<evidence type="ECO:0000313" key="8">
    <source>
        <dbReference type="EMBL" id="CAD7428055.1"/>
    </source>
</evidence>
<name>A0A7R9E5W7_9NEOP</name>
<dbReference type="InterPro" id="IPR008972">
    <property type="entry name" value="Cupredoxin"/>
</dbReference>
<dbReference type="PANTHER" id="PTHR11709:SF394">
    <property type="entry name" value="FI03373P-RELATED"/>
    <property type="match status" value="1"/>
</dbReference>
<gene>
    <name evidence="8" type="ORF">TMSB3V08_LOCUS4872</name>
</gene>
<evidence type="ECO:0000256" key="1">
    <source>
        <dbReference type="ARBA" id="ARBA00010609"/>
    </source>
</evidence>
<dbReference type="PANTHER" id="PTHR11709">
    <property type="entry name" value="MULTI-COPPER OXIDASE"/>
    <property type="match status" value="1"/>
</dbReference>
<feature type="signal peptide" evidence="5">
    <location>
        <begin position="1"/>
        <end position="17"/>
    </location>
</feature>
<dbReference type="SUPFAM" id="SSF49503">
    <property type="entry name" value="Cupredoxins"/>
    <property type="match status" value="2"/>
</dbReference>
<dbReference type="GO" id="GO:0005886">
    <property type="term" value="C:plasma membrane"/>
    <property type="evidence" value="ECO:0007669"/>
    <property type="project" value="TreeGrafter"/>
</dbReference>
<keyword evidence="2" id="KW-0479">Metal-binding</keyword>
<accession>A0A7R9E5W7</accession>
<evidence type="ECO:0000259" key="6">
    <source>
        <dbReference type="Pfam" id="PF00394"/>
    </source>
</evidence>
<dbReference type="GO" id="GO:0006826">
    <property type="term" value="P:iron ion transport"/>
    <property type="evidence" value="ECO:0007669"/>
    <property type="project" value="TreeGrafter"/>
</dbReference>
<keyword evidence="5" id="KW-0732">Signal</keyword>
<dbReference type="AlphaFoldDB" id="A0A7R9E5W7"/>
<evidence type="ECO:0008006" key="9">
    <source>
        <dbReference type="Google" id="ProtNLM"/>
    </source>
</evidence>
<dbReference type="FunFam" id="2.60.40.420:FF:000045">
    <property type="entry name" value="Laccase 2"/>
    <property type="match status" value="1"/>
</dbReference>
<evidence type="ECO:0000256" key="4">
    <source>
        <dbReference type="ARBA" id="ARBA00023008"/>
    </source>
</evidence>
<evidence type="ECO:0000259" key="7">
    <source>
        <dbReference type="Pfam" id="PF07732"/>
    </source>
</evidence>
<keyword evidence="3" id="KW-0560">Oxidoreductase</keyword>
<evidence type="ECO:0000256" key="5">
    <source>
        <dbReference type="SAM" id="SignalP"/>
    </source>
</evidence>
<dbReference type="InterPro" id="IPR001117">
    <property type="entry name" value="Cu-oxidase_2nd"/>
</dbReference>
<dbReference type="CDD" id="cd13858">
    <property type="entry name" value="CuRO_1_tcLCC2_insect_like"/>
    <property type="match status" value="1"/>
</dbReference>
<dbReference type="InterPro" id="IPR011707">
    <property type="entry name" value="Cu-oxidase-like_N"/>
</dbReference>
<organism evidence="8">
    <name type="scientific">Timema monikensis</name>
    <dbReference type="NCBI Taxonomy" id="170555"/>
    <lineage>
        <taxon>Eukaryota</taxon>
        <taxon>Metazoa</taxon>
        <taxon>Ecdysozoa</taxon>
        <taxon>Arthropoda</taxon>
        <taxon>Hexapoda</taxon>
        <taxon>Insecta</taxon>
        <taxon>Pterygota</taxon>
        <taxon>Neoptera</taxon>
        <taxon>Polyneoptera</taxon>
        <taxon>Phasmatodea</taxon>
        <taxon>Timematodea</taxon>
        <taxon>Timematoidea</taxon>
        <taxon>Timematidae</taxon>
        <taxon>Timema</taxon>
    </lineage>
</organism>
<keyword evidence="4" id="KW-0186">Copper</keyword>
<dbReference type="GO" id="GO:0005507">
    <property type="term" value="F:copper ion binding"/>
    <property type="evidence" value="ECO:0007669"/>
    <property type="project" value="InterPro"/>
</dbReference>
<sequence>MILWLTFSLLITVCAHSESEEPNIAFDDLEDKDSFETINGQPAIFTDCTRKCYAGAPKRICYYKWVLELYNVMGTACGNCSKGVKSDCEKPQCVPADGVERSCLTINRQIDGPSIDVCKDDLVVVDVSNMMEGIEESIHWHGILQNGYQFMDGVPMLTQCPIAYLNIFRYKFRVPICGSFFYHSHSGLNKVNGIHGAFLVRCPQSEEIHGHLYDHDLPEHTIVLSDWLHVPASMHLPGSSHILNGIPENILINGRGRNTVNATQDLVPIPYTKLSVRYGEKYRIRIINSGTLICPFQINVEDHNMTVIANDGESCHPRMINTLTTYPGKYH</sequence>
<evidence type="ECO:0000256" key="2">
    <source>
        <dbReference type="ARBA" id="ARBA00022723"/>
    </source>
</evidence>
<comment type="similarity">
    <text evidence="1">Belongs to the multicopper oxidase family.</text>
</comment>
<reference evidence="8" key="1">
    <citation type="submission" date="2020-11" db="EMBL/GenBank/DDBJ databases">
        <authorList>
            <person name="Tran Van P."/>
        </authorList>
    </citation>
    <scope>NUCLEOTIDE SEQUENCE</scope>
</reference>
<protein>
    <recommendedName>
        <fullName evidence="9">Plastocyanin-like domain-containing protein</fullName>
    </recommendedName>
</protein>
<dbReference type="GO" id="GO:0016491">
    <property type="term" value="F:oxidoreductase activity"/>
    <property type="evidence" value="ECO:0007669"/>
    <property type="project" value="UniProtKB-KW"/>
</dbReference>
<proteinExistence type="inferred from homology"/>
<dbReference type="EMBL" id="OB793620">
    <property type="protein sequence ID" value="CAD7428055.1"/>
    <property type="molecule type" value="Genomic_DNA"/>
</dbReference>